<keyword evidence="1" id="KW-0472">Membrane</keyword>
<proteinExistence type="predicted"/>
<reference evidence="2" key="1">
    <citation type="submission" date="2020-02" db="EMBL/GenBank/DDBJ databases">
        <authorList>
            <person name="Meier V. D."/>
        </authorList>
    </citation>
    <scope>NUCLEOTIDE SEQUENCE</scope>
    <source>
        <strain evidence="2">AVDCRST_MAG67</strain>
    </source>
</reference>
<accession>A0A6J4SR72</accession>
<evidence type="ECO:0000256" key="1">
    <source>
        <dbReference type="SAM" id="Phobius"/>
    </source>
</evidence>
<gene>
    <name evidence="2" type="ORF">AVDCRST_MAG67-2289</name>
</gene>
<keyword evidence="1" id="KW-0812">Transmembrane</keyword>
<dbReference type="AlphaFoldDB" id="A0A6J4SR72"/>
<protein>
    <submittedName>
        <fullName evidence="2">Uncharacterized protein</fullName>
    </submittedName>
</protein>
<feature type="transmembrane region" description="Helical" evidence="1">
    <location>
        <begin position="80"/>
        <end position="106"/>
    </location>
</feature>
<organism evidence="2">
    <name type="scientific">uncultured Solirubrobacteraceae bacterium</name>
    <dbReference type="NCBI Taxonomy" id="1162706"/>
    <lineage>
        <taxon>Bacteria</taxon>
        <taxon>Bacillati</taxon>
        <taxon>Actinomycetota</taxon>
        <taxon>Thermoleophilia</taxon>
        <taxon>Solirubrobacterales</taxon>
        <taxon>Solirubrobacteraceae</taxon>
        <taxon>environmental samples</taxon>
    </lineage>
</organism>
<name>A0A6J4SR72_9ACTN</name>
<evidence type="ECO:0000313" key="2">
    <source>
        <dbReference type="EMBL" id="CAA9503065.1"/>
    </source>
</evidence>
<sequence length="149" mass="15265">MDALGAIGLGLLAGAVGTVALTLAEKIEIRSSGREPSTVPGQVGAKISGHDPQTHAQLVERLNPVVHWVHGISMGAVRGLLGLAGLSFLPATGVFFVVVWGGDVLLYRALGIAKMPWSWGGPELAADLWGKGVYAVSTSAAFVALEGAL</sequence>
<dbReference type="EMBL" id="CADCVQ010000087">
    <property type="protein sequence ID" value="CAA9503065.1"/>
    <property type="molecule type" value="Genomic_DNA"/>
</dbReference>
<keyword evidence="1" id="KW-1133">Transmembrane helix</keyword>